<feature type="region of interest" description="Disordered" evidence="1">
    <location>
        <begin position="328"/>
        <end position="354"/>
    </location>
</feature>
<feature type="compositionally biased region" description="Low complexity" evidence="1">
    <location>
        <begin position="344"/>
        <end position="353"/>
    </location>
</feature>
<dbReference type="PROSITE" id="PS51750">
    <property type="entry name" value="BRO_N"/>
    <property type="match status" value="1"/>
</dbReference>
<protein>
    <recommendedName>
        <fullName evidence="2">Bro-N domain-containing protein</fullName>
    </recommendedName>
</protein>
<dbReference type="SMART" id="SM01040">
    <property type="entry name" value="Bro-N"/>
    <property type="match status" value="1"/>
</dbReference>
<keyword evidence="4" id="KW-1185">Reference proteome</keyword>
<gene>
    <name evidence="3" type="ORF">PR048_013872</name>
</gene>
<dbReference type="EMBL" id="JARBHB010000004">
    <property type="protein sequence ID" value="KAJ8887654.1"/>
    <property type="molecule type" value="Genomic_DNA"/>
</dbReference>
<accession>A0ABQ9HTE5</accession>
<dbReference type="InterPro" id="IPR022549">
    <property type="entry name" value="DUF3627"/>
</dbReference>
<dbReference type="Proteomes" id="UP001159363">
    <property type="component" value="Chromosome X"/>
</dbReference>
<dbReference type="Pfam" id="PF02498">
    <property type="entry name" value="Bro-N"/>
    <property type="match status" value="1"/>
</dbReference>
<organism evidence="3 4">
    <name type="scientific">Dryococelus australis</name>
    <dbReference type="NCBI Taxonomy" id="614101"/>
    <lineage>
        <taxon>Eukaryota</taxon>
        <taxon>Metazoa</taxon>
        <taxon>Ecdysozoa</taxon>
        <taxon>Arthropoda</taxon>
        <taxon>Hexapoda</taxon>
        <taxon>Insecta</taxon>
        <taxon>Pterygota</taxon>
        <taxon>Neoptera</taxon>
        <taxon>Polyneoptera</taxon>
        <taxon>Phasmatodea</taxon>
        <taxon>Verophasmatodea</taxon>
        <taxon>Anareolatae</taxon>
        <taxon>Phasmatidae</taxon>
        <taxon>Eurycanthinae</taxon>
        <taxon>Dryococelus</taxon>
    </lineage>
</organism>
<dbReference type="InterPro" id="IPR003497">
    <property type="entry name" value="BRO_N_domain"/>
</dbReference>
<name>A0ABQ9HTE5_9NEOP</name>
<reference evidence="3 4" key="1">
    <citation type="submission" date="2023-02" db="EMBL/GenBank/DDBJ databases">
        <title>LHISI_Scaffold_Assembly.</title>
        <authorList>
            <person name="Stuart O.P."/>
            <person name="Cleave R."/>
            <person name="Magrath M.J.L."/>
            <person name="Mikheyev A.S."/>
        </authorList>
    </citation>
    <scope>NUCLEOTIDE SEQUENCE [LARGE SCALE GENOMIC DNA]</scope>
    <source>
        <strain evidence="3">Daus_M_001</strain>
        <tissue evidence="3">Leg muscle</tissue>
    </source>
</reference>
<evidence type="ECO:0000313" key="4">
    <source>
        <dbReference type="Proteomes" id="UP001159363"/>
    </source>
</evidence>
<proteinExistence type="predicted"/>
<evidence type="ECO:0000256" key="1">
    <source>
        <dbReference type="SAM" id="MobiDB-lite"/>
    </source>
</evidence>
<feature type="domain" description="Bro-N" evidence="2">
    <location>
        <begin position="728"/>
        <end position="843"/>
    </location>
</feature>
<evidence type="ECO:0000313" key="3">
    <source>
        <dbReference type="EMBL" id="KAJ8887654.1"/>
    </source>
</evidence>
<evidence type="ECO:0000259" key="2">
    <source>
        <dbReference type="PROSITE" id="PS51750"/>
    </source>
</evidence>
<sequence>MLHPCGLSEDSRVPGVIIAGLKREGNSPQIPVSRLHEVEREDCSLFHPSETPWLQLQYLATKTEPQVQVAGLWTSMLKAHAPLRWNCHPWSCAGSLTTRTATSTAVTSGRVLQLPVVGARNPGSSIMAPTPSSLFCADIRSSTLRVKVGRNASGEQRSARHPGATSCGGESAGPRVKADAIASNPMLFHSIPHAPTVDSPQNPAVEWFATLRMFQHPGLPPTSSALVVGPPPADAGSHQQLSYPGSRLPCPRRTFFPALLRGNICCSRPAGRVEFHVCGHSIASRSLQNPCEVYFSHMSLDIPNENLEPCGDPSIRFLDHLKQWSTARMKGRGKREFPEKTRRPTTSSSTTPTCENPVTRPGIYTLFAMVGGEHANRSATAAPIILTKSKISGSSCFGDEQCRVNTRFLRRCNQNIIVSAAVKIAAAKSDCKKLRLVAAPNHHKTYSKLNARAIRKTSAADSSATAKRLGVRKSATSIRKHGEYKIEQKYKPQLDAANTILAAQNSIIEKHVLPPTGDIIKHHQFVLISFDGNQYFAIRCQMCLRQEYPEMQVLLSLDNVNPIMLYNLMKEQLHIMSTGNCFSMTMCCDDLIADIVHIKSFETDSLQSPLHLCESNKVQSLVNIMNDKLVYDCKTVYVIIDEEGNSWFRLKTSATIHTQIRRVQNREKVKPLLDAANTILAAQSSIIDKHALPPTGDIGKHYQFVFISLGGNDYYAIGCQKRLVSVRLDAIRQEYPEMQVLLSLDNINPIMLYNLMKEQWPITSIGNCFSTTMRCDDLIADIIRIKSFAKGHESRPLLTTHPHTVFINEPDLYALIMKPKMAAAEKFRNWVYENVLPSIRKYGEELA</sequence>
<comment type="caution">
    <text evidence="3">The sequence shown here is derived from an EMBL/GenBank/DDBJ whole genome shotgun (WGS) entry which is preliminary data.</text>
</comment>
<dbReference type="Pfam" id="PF12299">
    <property type="entry name" value="DUF3627"/>
    <property type="match status" value="2"/>
</dbReference>
<feature type="region of interest" description="Disordered" evidence="1">
    <location>
        <begin position="151"/>
        <end position="174"/>
    </location>
</feature>